<dbReference type="OrthoDB" id="263788at2"/>
<dbReference type="AlphaFoldDB" id="A0A518CSV5"/>
<accession>A0A518CSV5</accession>
<name>A0A518CSV5_9PLAN</name>
<dbReference type="EMBL" id="CP036281">
    <property type="protein sequence ID" value="QDU82311.1"/>
    <property type="molecule type" value="Genomic_DNA"/>
</dbReference>
<dbReference type="Proteomes" id="UP000317178">
    <property type="component" value="Chromosome"/>
</dbReference>
<dbReference type="InterPro" id="IPR027843">
    <property type="entry name" value="DUF4440"/>
</dbReference>
<proteinExistence type="predicted"/>
<evidence type="ECO:0000259" key="1">
    <source>
        <dbReference type="Pfam" id="PF14534"/>
    </source>
</evidence>
<sequence>MLFDNIKSAFQSLILPGKECAVNKKLLTNIPAFISVFCIAGLLCADEPPTAPPATEVKEAPAAVSTKTETAVEPTADLKKALDGYVSAYNERNVDALLSYWSAGGVYTTSNGNQIQGIEELKESFTSYFADLDKSTRLEVPEYEHEMISPKIARETGIAMLYQEGQDPERSEYTAYYIREGDEWKLESLEELVIVPEVSNYEQLQPLEWMIGEWVIDGNKSDTTVTFTNKWTMNQNFIISNFTITTDGQTEMSGAQLIGWDPVAETLRSWIFDSQGGFGTGSWSENNGHWSLRMLFQTNEGETASAINIYTPIDMDTYQFESVSRERGGQLLPSIEKVTAHRVVD</sequence>
<dbReference type="Gene3D" id="3.10.450.50">
    <property type="match status" value="1"/>
</dbReference>
<evidence type="ECO:0000313" key="2">
    <source>
        <dbReference type="EMBL" id="QDU82311.1"/>
    </source>
</evidence>
<dbReference type="KEGG" id="plon:Pla110_40660"/>
<dbReference type="SUPFAM" id="SSF54427">
    <property type="entry name" value="NTF2-like"/>
    <property type="match status" value="1"/>
</dbReference>
<gene>
    <name evidence="2" type="ORF">Pla110_40660</name>
</gene>
<organism evidence="2 3">
    <name type="scientific">Polystyrenella longa</name>
    <dbReference type="NCBI Taxonomy" id="2528007"/>
    <lineage>
        <taxon>Bacteria</taxon>
        <taxon>Pseudomonadati</taxon>
        <taxon>Planctomycetota</taxon>
        <taxon>Planctomycetia</taxon>
        <taxon>Planctomycetales</taxon>
        <taxon>Planctomycetaceae</taxon>
        <taxon>Polystyrenella</taxon>
    </lineage>
</organism>
<protein>
    <recommendedName>
        <fullName evidence="1">DUF4440 domain-containing protein</fullName>
    </recommendedName>
</protein>
<evidence type="ECO:0000313" key="3">
    <source>
        <dbReference type="Proteomes" id="UP000317178"/>
    </source>
</evidence>
<dbReference type="Pfam" id="PF14534">
    <property type="entry name" value="DUF4440"/>
    <property type="match status" value="1"/>
</dbReference>
<keyword evidence="3" id="KW-1185">Reference proteome</keyword>
<reference evidence="2 3" key="1">
    <citation type="submission" date="2019-02" db="EMBL/GenBank/DDBJ databases">
        <title>Deep-cultivation of Planctomycetes and their phenomic and genomic characterization uncovers novel biology.</title>
        <authorList>
            <person name="Wiegand S."/>
            <person name="Jogler M."/>
            <person name="Boedeker C."/>
            <person name="Pinto D."/>
            <person name="Vollmers J."/>
            <person name="Rivas-Marin E."/>
            <person name="Kohn T."/>
            <person name="Peeters S.H."/>
            <person name="Heuer A."/>
            <person name="Rast P."/>
            <person name="Oberbeckmann S."/>
            <person name="Bunk B."/>
            <person name="Jeske O."/>
            <person name="Meyerdierks A."/>
            <person name="Storesund J.E."/>
            <person name="Kallscheuer N."/>
            <person name="Luecker S."/>
            <person name="Lage O.M."/>
            <person name="Pohl T."/>
            <person name="Merkel B.J."/>
            <person name="Hornburger P."/>
            <person name="Mueller R.-W."/>
            <person name="Bruemmer F."/>
            <person name="Labrenz M."/>
            <person name="Spormann A.M."/>
            <person name="Op den Camp H."/>
            <person name="Overmann J."/>
            <person name="Amann R."/>
            <person name="Jetten M.S.M."/>
            <person name="Mascher T."/>
            <person name="Medema M.H."/>
            <person name="Devos D.P."/>
            <person name="Kaster A.-K."/>
            <person name="Ovreas L."/>
            <person name="Rohde M."/>
            <person name="Galperin M.Y."/>
            <person name="Jogler C."/>
        </authorList>
    </citation>
    <scope>NUCLEOTIDE SEQUENCE [LARGE SCALE GENOMIC DNA]</scope>
    <source>
        <strain evidence="2 3">Pla110</strain>
    </source>
</reference>
<feature type="domain" description="DUF4440" evidence="1">
    <location>
        <begin position="81"/>
        <end position="186"/>
    </location>
</feature>
<dbReference type="InterPro" id="IPR032710">
    <property type="entry name" value="NTF2-like_dom_sf"/>
</dbReference>